<dbReference type="RefSeq" id="WP_253761272.1">
    <property type="nucleotide sequence ID" value="NZ_JAMZDZ010000001.1"/>
</dbReference>
<evidence type="ECO:0000313" key="3">
    <source>
        <dbReference type="Proteomes" id="UP001595816"/>
    </source>
</evidence>
<comment type="caution">
    <text evidence="2">The sequence shown here is derived from an EMBL/GenBank/DDBJ whole genome shotgun (WGS) entry which is preliminary data.</text>
</comment>
<keyword evidence="3" id="KW-1185">Reference proteome</keyword>
<name>A0ABV8LU41_9ACTN</name>
<proteinExistence type="predicted"/>
<protein>
    <recommendedName>
        <fullName evidence="4">DUF3099 domain-containing protein</fullName>
    </recommendedName>
</protein>
<evidence type="ECO:0000313" key="2">
    <source>
        <dbReference type="EMBL" id="MFC4134580.1"/>
    </source>
</evidence>
<evidence type="ECO:0008006" key="4">
    <source>
        <dbReference type="Google" id="ProtNLM"/>
    </source>
</evidence>
<dbReference type="Proteomes" id="UP001595816">
    <property type="component" value="Unassembled WGS sequence"/>
</dbReference>
<keyword evidence="1" id="KW-0472">Membrane</keyword>
<gene>
    <name evidence="2" type="ORF">ACFOZ4_28555</name>
</gene>
<evidence type="ECO:0000256" key="1">
    <source>
        <dbReference type="SAM" id="Phobius"/>
    </source>
</evidence>
<feature type="transmembrane region" description="Helical" evidence="1">
    <location>
        <begin position="21"/>
        <end position="40"/>
    </location>
</feature>
<accession>A0ABV8LU41</accession>
<keyword evidence="1" id="KW-0812">Transmembrane</keyword>
<dbReference type="EMBL" id="JBHSAY010000015">
    <property type="protein sequence ID" value="MFC4134580.1"/>
    <property type="molecule type" value="Genomic_DNA"/>
</dbReference>
<keyword evidence="1" id="KW-1133">Transmembrane helix</keyword>
<organism evidence="2 3">
    <name type="scientific">Hamadaea flava</name>
    <dbReference type="NCBI Taxonomy" id="1742688"/>
    <lineage>
        <taxon>Bacteria</taxon>
        <taxon>Bacillati</taxon>
        <taxon>Actinomycetota</taxon>
        <taxon>Actinomycetes</taxon>
        <taxon>Micromonosporales</taxon>
        <taxon>Micromonosporaceae</taxon>
        <taxon>Hamadaea</taxon>
    </lineage>
</organism>
<reference evidence="3" key="1">
    <citation type="journal article" date="2019" name="Int. J. Syst. Evol. Microbiol.">
        <title>The Global Catalogue of Microorganisms (GCM) 10K type strain sequencing project: providing services to taxonomists for standard genome sequencing and annotation.</title>
        <authorList>
            <consortium name="The Broad Institute Genomics Platform"/>
            <consortium name="The Broad Institute Genome Sequencing Center for Infectious Disease"/>
            <person name="Wu L."/>
            <person name="Ma J."/>
        </authorList>
    </citation>
    <scope>NUCLEOTIDE SEQUENCE [LARGE SCALE GENOMIC DNA]</scope>
    <source>
        <strain evidence="3">CGMCC 4.7289</strain>
    </source>
</reference>
<sequence>MTALDRVDVDAIRTRAAQINFRRLLLTLIVGLFWLIGFAARRAFVAAAYLAAAVQVGWREAGPPDTDQREIR</sequence>